<proteinExistence type="predicted"/>
<organism evidence="6 7">
    <name type="scientific">Mycobacterium colombiense</name>
    <dbReference type="NCBI Taxonomy" id="339268"/>
    <lineage>
        <taxon>Bacteria</taxon>
        <taxon>Bacillati</taxon>
        <taxon>Actinomycetota</taxon>
        <taxon>Actinomycetes</taxon>
        <taxon>Mycobacteriales</taxon>
        <taxon>Mycobacteriaceae</taxon>
        <taxon>Mycobacterium</taxon>
        <taxon>Mycobacterium avium complex (MAC)</taxon>
    </lineage>
</organism>
<evidence type="ECO:0000256" key="4">
    <source>
        <dbReference type="PROSITE-ProRule" id="PRU00050"/>
    </source>
</evidence>
<sequence>MTTDAHGRGVQLVVLLASAGGLEPLSTVLRDLPADFPAAVVVQQHLGGHDSLLTTILHRQTGRAIGWAQDGLTLRPGEVVVCPPGVLLQLSAEGRCRLKDAQRHQALVFDVLLASIAGSYGPRSIAVVLSGSGHDGAAGTITMKRAGAVVIAQSPETAQYPSMPIAAARAGADLVLDVAEIAGVVTAIVGGAAFPARREPPAEPAVDQPAVDQPAAAVTTYGILDRLPPRFSTNSAAARGELARMRATELERRRKELTVGLGATQETVAVARRRAAESRCRAQLAHQAAEEASTRDVRPRRRG</sequence>
<evidence type="ECO:0000313" key="6">
    <source>
        <dbReference type="EMBL" id="OBI35778.1"/>
    </source>
</evidence>
<comment type="caution">
    <text evidence="6">The sequence shown here is derived from an EMBL/GenBank/DDBJ whole genome shotgun (WGS) entry which is preliminary data.</text>
</comment>
<protein>
    <recommendedName>
        <fullName evidence="2">protein-glutamate methylesterase</fullName>
        <ecNumber evidence="2">3.1.1.61</ecNumber>
    </recommendedName>
</protein>
<dbReference type="CDD" id="cd16433">
    <property type="entry name" value="CheB"/>
    <property type="match status" value="1"/>
</dbReference>
<name>A0A1A2YE89_9MYCO</name>
<accession>A0A1A2YE89</accession>
<feature type="domain" description="CheB-type methylesterase" evidence="5">
    <location>
        <begin position="6"/>
        <end position="172"/>
    </location>
</feature>
<gene>
    <name evidence="6" type="ORF">A5708_09280</name>
</gene>
<comment type="catalytic activity">
    <reaction evidence="3">
        <text>[protein]-L-glutamate 5-O-methyl ester + H2O = L-glutamyl-[protein] + methanol + H(+)</text>
        <dbReference type="Rhea" id="RHEA:23236"/>
        <dbReference type="Rhea" id="RHEA-COMP:10208"/>
        <dbReference type="Rhea" id="RHEA-COMP:10311"/>
        <dbReference type="ChEBI" id="CHEBI:15377"/>
        <dbReference type="ChEBI" id="CHEBI:15378"/>
        <dbReference type="ChEBI" id="CHEBI:17790"/>
        <dbReference type="ChEBI" id="CHEBI:29973"/>
        <dbReference type="ChEBI" id="CHEBI:82795"/>
        <dbReference type="EC" id="3.1.1.61"/>
    </reaction>
</comment>
<dbReference type="EC" id="3.1.1.61" evidence="2"/>
<dbReference type="OrthoDB" id="9791760at2"/>
<evidence type="ECO:0000259" key="5">
    <source>
        <dbReference type="PROSITE" id="PS50122"/>
    </source>
</evidence>
<comment type="caution">
    <text evidence="4">Lacks conserved residue(s) required for the propagation of feature annotation.</text>
</comment>
<reference evidence="6 7" key="1">
    <citation type="submission" date="2016-06" db="EMBL/GenBank/DDBJ databases">
        <authorList>
            <person name="Kjaerup R.B."/>
            <person name="Dalgaard T.S."/>
            <person name="Juul-Madsen H.R."/>
        </authorList>
    </citation>
    <scope>NUCLEOTIDE SEQUENCE [LARGE SCALE GENOMIC DNA]</scope>
    <source>
        <strain evidence="6 7">E1334</strain>
    </source>
</reference>
<dbReference type="Pfam" id="PF01339">
    <property type="entry name" value="CheB_methylest"/>
    <property type="match status" value="1"/>
</dbReference>
<dbReference type="PANTHER" id="PTHR42872:SF6">
    <property type="entry name" value="PROTEIN-GLUTAMATE METHYLESTERASE_PROTEIN-GLUTAMINE GLUTAMINASE"/>
    <property type="match status" value="1"/>
</dbReference>
<dbReference type="Gene3D" id="3.40.50.180">
    <property type="entry name" value="Methylesterase CheB, C-terminal domain"/>
    <property type="match status" value="1"/>
</dbReference>
<dbReference type="SUPFAM" id="SSF52738">
    <property type="entry name" value="Methylesterase CheB, C-terminal domain"/>
    <property type="match status" value="1"/>
</dbReference>
<keyword evidence="1" id="KW-0378">Hydrolase</keyword>
<dbReference type="AlphaFoldDB" id="A0A1A2YE89"/>
<evidence type="ECO:0000256" key="1">
    <source>
        <dbReference type="ARBA" id="ARBA00022801"/>
    </source>
</evidence>
<dbReference type="GO" id="GO:0000156">
    <property type="term" value="F:phosphorelay response regulator activity"/>
    <property type="evidence" value="ECO:0007669"/>
    <property type="project" value="InterPro"/>
</dbReference>
<dbReference type="PANTHER" id="PTHR42872">
    <property type="entry name" value="PROTEIN-GLUTAMATE METHYLESTERASE/PROTEIN-GLUTAMINE GLUTAMINASE"/>
    <property type="match status" value="1"/>
</dbReference>
<dbReference type="GO" id="GO:0008984">
    <property type="term" value="F:protein-glutamate methylesterase activity"/>
    <property type="evidence" value="ECO:0007669"/>
    <property type="project" value="UniProtKB-EC"/>
</dbReference>
<dbReference type="InterPro" id="IPR035909">
    <property type="entry name" value="CheB_C"/>
</dbReference>
<dbReference type="EMBL" id="LZKI01000185">
    <property type="protein sequence ID" value="OBI35778.1"/>
    <property type="molecule type" value="Genomic_DNA"/>
</dbReference>
<dbReference type="GO" id="GO:0005737">
    <property type="term" value="C:cytoplasm"/>
    <property type="evidence" value="ECO:0007669"/>
    <property type="project" value="InterPro"/>
</dbReference>
<evidence type="ECO:0000256" key="3">
    <source>
        <dbReference type="ARBA" id="ARBA00048267"/>
    </source>
</evidence>
<dbReference type="RefSeq" id="WP_065030917.1">
    <property type="nucleotide sequence ID" value="NZ_LZKI01000185.1"/>
</dbReference>
<dbReference type="GO" id="GO:0006935">
    <property type="term" value="P:chemotaxis"/>
    <property type="evidence" value="ECO:0007669"/>
    <property type="project" value="InterPro"/>
</dbReference>
<evidence type="ECO:0000313" key="7">
    <source>
        <dbReference type="Proteomes" id="UP000091846"/>
    </source>
</evidence>
<dbReference type="Proteomes" id="UP000091846">
    <property type="component" value="Unassembled WGS sequence"/>
</dbReference>
<dbReference type="PROSITE" id="PS50122">
    <property type="entry name" value="CHEB"/>
    <property type="match status" value="1"/>
</dbReference>
<dbReference type="InterPro" id="IPR000673">
    <property type="entry name" value="Sig_transdc_resp-reg_Me-estase"/>
</dbReference>
<evidence type="ECO:0000256" key="2">
    <source>
        <dbReference type="ARBA" id="ARBA00039140"/>
    </source>
</evidence>